<dbReference type="PRINTS" id="PR00320">
    <property type="entry name" value="GPROTEINBRPT"/>
</dbReference>
<keyword evidence="1 3" id="KW-0853">WD repeat</keyword>
<sequence length="934" mass="99533">MGRRQGGDDLHDAFISYSHAWDKAVAVAFQAELQGFARPWYRPRSLRIFRDETNLGASPDLWREIEAALSRSRWLVLMASPRAADSMWVRKEIRWWLKHRSRDTILIAWTDGELAWDASSGTFDWSATNALPREELAAVFDGRQPRWVDLRWLRSPGQVDGADPRLLECVAEFVAPLAGKSKDELIGDHIRQHRRTVRLVRMVIAALTSLLVIAAAGGITAYVQRNTAREQTLAAQSRQLVAEASSIQDSQPELARQLLVQAHRMSPTGQAQGALLASTSMARVIHTDGDSRSVSYSNRGAMVVTDDAVRLYDPATMAVLATLPVPKKHATAATFSPDGGLLAVGSRRGHTRLFDVADPRSPRLLGSRQATTDSIEGLFFHPRSPLLLVDADTSGAALDIRDPARPRVTDSDFDGAAAISPDARLIVTDGQDDTAHLWTLSDSGRLTRAGTVETPGIPPLGSRRNVTFSPDGHILAYGGDDNRVRLWDVANPGKPAVLADLNGQNLGIRSVAFSGQSTALATGAGDGSIHLWDVSDPMRPKPGSQLTGHTSWVNDLAFSPDGRSLASASADGAPLAADGTDSLNSTVRLWPVSGSSRSSAAATLSGSGSGPPAFSPDSTLMAAGMPTTLWALDDQDAPRKVSTLQTFNVGGQVVAFSADGATIASGVPVVTWDVSSPARPRSLTPTVKRSGGAEAVSFSPTRPVLAIGDFSEPVQLWDISRRDRPARLSALRGSDADGQGLAFSSDGHVLATVTDSGTVQLWDVTSPSKPSLRGVVKPTAGRVGALAFSPRGRTLLVGDSMGSVTAWDASDPRHPVRRGSSGRHTGSVEGLAYHRDGSLAASAGEDGGIRLWDVGNSARPLELTLLSGGGRFPSATLSFSPDGRFLAADSEGGVQLWDVDRTRILQRLCRDSAPITPSQWAQYLPGLDYDPPCA</sequence>
<reference evidence="8" key="1">
    <citation type="submission" date="2016-04" db="EMBL/GenBank/DDBJ databases">
        <authorList>
            <person name="Zhang B."/>
        </authorList>
    </citation>
    <scope>NUCLEOTIDE SEQUENCE [LARGE SCALE GENOMIC DNA]</scope>
    <source>
        <strain evidence="8">S10</strain>
    </source>
</reference>
<evidence type="ECO:0000256" key="2">
    <source>
        <dbReference type="ARBA" id="ARBA00022737"/>
    </source>
</evidence>
<dbReference type="InterPro" id="IPR011047">
    <property type="entry name" value="Quinoprotein_ADH-like_sf"/>
</dbReference>
<dbReference type="InterPro" id="IPR001680">
    <property type="entry name" value="WD40_rpt"/>
</dbReference>
<evidence type="ECO:0000256" key="5">
    <source>
        <dbReference type="SAM" id="Phobius"/>
    </source>
</evidence>
<dbReference type="PROSITE" id="PS00678">
    <property type="entry name" value="WD_REPEATS_1"/>
    <property type="match status" value="2"/>
</dbReference>
<dbReference type="InterPro" id="IPR020472">
    <property type="entry name" value="WD40_PAC1"/>
</dbReference>
<evidence type="ECO:0000256" key="1">
    <source>
        <dbReference type="ARBA" id="ARBA00022574"/>
    </source>
</evidence>
<feature type="region of interest" description="Disordered" evidence="4">
    <location>
        <begin position="598"/>
        <end position="618"/>
    </location>
</feature>
<dbReference type="SMART" id="SM00320">
    <property type="entry name" value="WD40"/>
    <property type="match status" value="10"/>
</dbReference>
<feature type="region of interest" description="Disordered" evidence="4">
    <location>
        <begin position="808"/>
        <end position="829"/>
    </location>
</feature>
<organism evidence="7 8">
    <name type="scientific">Streptomyces qaidamensis</name>
    <dbReference type="NCBI Taxonomy" id="1783515"/>
    <lineage>
        <taxon>Bacteria</taxon>
        <taxon>Bacillati</taxon>
        <taxon>Actinomycetota</taxon>
        <taxon>Actinomycetes</taxon>
        <taxon>Kitasatosporales</taxon>
        <taxon>Streptomycetaceae</taxon>
        <taxon>Streptomyces</taxon>
        <taxon>Streptomyces aurantiacus group</taxon>
    </lineage>
</organism>
<dbReference type="PROSITE" id="PS50294">
    <property type="entry name" value="WD_REPEATS_REGION"/>
    <property type="match status" value="3"/>
</dbReference>
<feature type="repeat" description="WD" evidence="3">
    <location>
        <begin position="546"/>
        <end position="572"/>
    </location>
</feature>
<dbReference type="Pfam" id="PF00400">
    <property type="entry name" value="WD40"/>
    <property type="match status" value="6"/>
</dbReference>
<dbReference type="KEGG" id="stsi:A4E84_00055"/>
<dbReference type="PROSITE" id="PS50082">
    <property type="entry name" value="WD_REPEATS_2"/>
    <property type="match status" value="5"/>
</dbReference>
<proteinExistence type="predicted"/>
<feature type="repeat" description="WD" evidence="3">
    <location>
        <begin position="466"/>
        <end position="489"/>
    </location>
</feature>
<dbReference type="InterPro" id="IPR035897">
    <property type="entry name" value="Toll_tir_struct_dom_sf"/>
</dbReference>
<dbReference type="SMART" id="SM00255">
    <property type="entry name" value="TIR"/>
    <property type="match status" value="1"/>
</dbReference>
<keyword evidence="8" id="KW-1185">Reference proteome</keyword>
<dbReference type="InterPro" id="IPR050349">
    <property type="entry name" value="WD_LIS1/nudF_dynein_reg"/>
</dbReference>
<dbReference type="GO" id="GO:0007165">
    <property type="term" value="P:signal transduction"/>
    <property type="evidence" value="ECO:0007669"/>
    <property type="project" value="InterPro"/>
</dbReference>
<keyword evidence="2" id="KW-0677">Repeat</keyword>
<protein>
    <recommendedName>
        <fullName evidence="6">TIR domain-containing protein</fullName>
    </recommendedName>
</protein>
<evidence type="ECO:0000313" key="7">
    <source>
        <dbReference type="EMBL" id="AMW08087.1"/>
    </source>
</evidence>
<dbReference type="RefSeq" id="WP_062924565.1">
    <property type="nucleotide sequence ID" value="NZ_CP015098.1"/>
</dbReference>
<keyword evidence="5" id="KW-0472">Membrane</keyword>
<keyword evidence="5" id="KW-0812">Transmembrane</keyword>
<dbReference type="Pfam" id="PF13676">
    <property type="entry name" value="TIR_2"/>
    <property type="match status" value="1"/>
</dbReference>
<evidence type="ECO:0000313" key="8">
    <source>
        <dbReference type="Proteomes" id="UP000076096"/>
    </source>
</evidence>
<evidence type="ECO:0000256" key="4">
    <source>
        <dbReference type="SAM" id="MobiDB-lite"/>
    </source>
</evidence>
<accession>A0A143BS66</accession>
<feature type="transmembrane region" description="Helical" evidence="5">
    <location>
        <begin position="199"/>
        <end position="223"/>
    </location>
</feature>
<evidence type="ECO:0000256" key="3">
    <source>
        <dbReference type="PROSITE-ProRule" id="PRU00221"/>
    </source>
</evidence>
<dbReference type="AlphaFoldDB" id="A0A143BS66"/>
<dbReference type="SUPFAM" id="SSF50998">
    <property type="entry name" value="Quinoprotein alcohol dehydrogenase-like"/>
    <property type="match status" value="1"/>
</dbReference>
<feature type="repeat" description="WD" evidence="3">
    <location>
        <begin position="821"/>
        <end position="862"/>
    </location>
</feature>
<dbReference type="Proteomes" id="UP000076096">
    <property type="component" value="Chromosome"/>
</dbReference>
<evidence type="ECO:0000259" key="6">
    <source>
        <dbReference type="SMART" id="SM00255"/>
    </source>
</evidence>
<keyword evidence="5" id="KW-1133">Transmembrane helix</keyword>
<dbReference type="Gene3D" id="2.130.10.10">
    <property type="entry name" value="YVTN repeat-like/Quinoprotein amine dehydrogenase"/>
    <property type="match status" value="4"/>
</dbReference>
<dbReference type="EMBL" id="CP015098">
    <property type="protein sequence ID" value="AMW08087.1"/>
    <property type="molecule type" value="Genomic_DNA"/>
</dbReference>
<dbReference type="Gene3D" id="3.40.50.10140">
    <property type="entry name" value="Toll/interleukin-1 receptor homology (TIR) domain"/>
    <property type="match status" value="1"/>
</dbReference>
<feature type="domain" description="TIR" evidence="6">
    <location>
        <begin position="10"/>
        <end position="157"/>
    </location>
</feature>
<dbReference type="InterPro" id="IPR036322">
    <property type="entry name" value="WD40_repeat_dom_sf"/>
</dbReference>
<dbReference type="STRING" id="1783515.A4E84_00055"/>
<gene>
    <name evidence="7" type="ORF">A4E84_00055</name>
</gene>
<feature type="repeat" description="WD" evidence="3">
    <location>
        <begin position="501"/>
        <end position="535"/>
    </location>
</feature>
<dbReference type="InterPro" id="IPR015943">
    <property type="entry name" value="WD40/YVTN_repeat-like_dom_sf"/>
</dbReference>
<dbReference type="PANTHER" id="PTHR44129">
    <property type="entry name" value="WD REPEAT-CONTAINING PROTEIN POP1"/>
    <property type="match status" value="1"/>
</dbReference>
<dbReference type="InterPro" id="IPR019775">
    <property type="entry name" value="WD40_repeat_CS"/>
</dbReference>
<dbReference type="InterPro" id="IPR000157">
    <property type="entry name" value="TIR_dom"/>
</dbReference>
<feature type="repeat" description="WD" evidence="3">
    <location>
        <begin position="731"/>
        <end position="772"/>
    </location>
</feature>
<name>A0A143BS66_9ACTN</name>
<dbReference type="SUPFAM" id="SSF52200">
    <property type="entry name" value="Toll/Interleukin receptor TIR domain"/>
    <property type="match status" value="1"/>
</dbReference>
<dbReference type="SUPFAM" id="SSF50978">
    <property type="entry name" value="WD40 repeat-like"/>
    <property type="match status" value="1"/>
</dbReference>